<evidence type="ECO:0000313" key="2">
    <source>
        <dbReference type="Proteomes" id="UP000182257"/>
    </source>
</evidence>
<protein>
    <submittedName>
        <fullName evidence="1">Uncharacterized protein</fullName>
    </submittedName>
</protein>
<name>A0A1H4ANF8_XYLRU</name>
<proteinExistence type="predicted"/>
<sequence length="339" mass="38070">MATVINTKFSSICLTADLPEEVEIESLTPQVTVTISIDEVEVFSSAYYIYGLKAYVRDIQSIVESAMLQKKLAIASFVLNVKDYENFTYTSGVIKVVYSHLKSLKGAEQALLGAFLTTRKSALLSQTCPFTLYNYAQPYQQSSNYCDIYYNMPSVQSMLKSTVTFGNKQSDTPKIIASEASYARFQNLLALSGIYNATIHRVFYRIGEREFNIYFSPTAPSDTFQFKGNFNLWETVCLFGATNSKTEIDRSEAICGNKVAYYDTSVKVKHEVETAPLTLSEAQFLTQLLSSQEITREVADGLFAPVIISDISSEVSDNNSNPIRLKFTWTYADQNEFLQ</sequence>
<evidence type="ECO:0000313" key="1">
    <source>
        <dbReference type="EMBL" id="SEA37450.1"/>
    </source>
</evidence>
<dbReference type="EMBL" id="FNRF01000002">
    <property type="protein sequence ID" value="SEA37450.1"/>
    <property type="molecule type" value="Genomic_DNA"/>
</dbReference>
<accession>A0A1H4ANF8</accession>
<dbReference type="AlphaFoldDB" id="A0A1H4ANF8"/>
<organism evidence="1 2">
    <name type="scientific">Xylanibacter ruminicola</name>
    <name type="common">Prevotella ruminicola</name>
    <dbReference type="NCBI Taxonomy" id="839"/>
    <lineage>
        <taxon>Bacteria</taxon>
        <taxon>Pseudomonadati</taxon>
        <taxon>Bacteroidota</taxon>
        <taxon>Bacteroidia</taxon>
        <taxon>Bacteroidales</taxon>
        <taxon>Prevotellaceae</taxon>
        <taxon>Xylanibacter</taxon>
    </lineage>
</organism>
<reference evidence="1 2" key="1">
    <citation type="submission" date="2016-10" db="EMBL/GenBank/DDBJ databases">
        <authorList>
            <person name="de Groot N.N."/>
        </authorList>
    </citation>
    <scope>NUCLEOTIDE SEQUENCE [LARGE SCALE GENOMIC DNA]</scope>
    <source>
        <strain evidence="1 2">D31d</strain>
    </source>
</reference>
<gene>
    <name evidence="1" type="ORF">SAMN05216462_1300</name>
</gene>
<dbReference type="Proteomes" id="UP000182257">
    <property type="component" value="Unassembled WGS sequence"/>
</dbReference>